<dbReference type="EMBL" id="JAUUTY010000005">
    <property type="protein sequence ID" value="KAK1627186.1"/>
    <property type="molecule type" value="Genomic_DNA"/>
</dbReference>
<accession>A0AAD8RJQ0</accession>
<dbReference type="InterPro" id="IPR005162">
    <property type="entry name" value="Retrotrans_gag_dom"/>
</dbReference>
<gene>
    <name evidence="3" type="ORF">QYE76_001501</name>
</gene>
<keyword evidence="4" id="KW-1185">Reference proteome</keyword>
<dbReference type="PANTHER" id="PTHR33223">
    <property type="entry name" value="CCHC-TYPE DOMAIN-CONTAINING PROTEIN"/>
    <property type="match status" value="1"/>
</dbReference>
<dbReference type="PANTHER" id="PTHR33223:SF8">
    <property type="entry name" value="OS04G0172440 PROTEIN"/>
    <property type="match status" value="1"/>
</dbReference>
<comment type="caution">
    <text evidence="3">The sequence shown here is derived from an EMBL/GenBank/DDBJ whole genome shotgun (WGS) entry which is preliminary data.</text>
</comment>
<evidence type="ECO:0000256" key="1">
    <source>
        <dbReference type="SAM" id="MobiDB-lite"/>
    </source>
</evidence>
<feature type="region of interest" description="Disordered" evidence="1">
    <location>
        <begin position="233"/>
        <end position="273"/>
    </location>
</feature>
<dbReference type="Pfam" id="PF03732">
    <property type="entry name" value="Retrotrans_gag"/>
    <property type="match status" value="1"/>
</dbReference>
<evidence type="ECO:0000313" key="4">
    <source>
        <dbReference type="Proteomes" id="UP001231189"/>
    </source>
</evidence>
<dbReference type="AlphaFoldDB" id="A0AAD8RJQ0"/>
<proteinExistence type="predicted"/>
<organism evidence="3 4">
    <name type="scientific">Lolium multiflorum</name>
    <name type="common">Italian ryegrass</name>
    <name type="synonym">Lolium perenne subsp. multiflorum</name>
    <dbReference type="NCBI Taxonomy" id="4521"/>
    <lineage>
        <taxon>Eukaryota</taxon>
        <taxon>Viridiplantae</taxon>
        <taxon>Streptophyta</taxon>
        <taxon>Embryophyta</taxon>
        <taxon>Tracheophyta</taxon>
        <taxon>Spermatophyta</taxon>
        <taxon>Magnoliopsida</taxon>
        <taxon>Liliopsida</taxon>
        <taxon>Poales</taxon>
        <taxon>Poaceae</taxon>
        <taxon>BOP clade</taxon>
        <taxon>Pooideae</taxon>
        <taxon>Poodae</taxon>
        <taxon>Poeae</taxon>
        <taxon>Poeae Chloroplast Group 2 (Poeae type)</taxon>
        <taxon>Loliodinae</taxon>
        <taxon>Loliinae</taxon>
        <taxon>Lolium</taxon>
    </lineage>
</organism>
<dbReference type="Proteomes" id="UP001231189">
    <property type="component" value="Unassembled WGS sequence"/>
</dbReference>
<sequence length="273" mass="30413">MISASDELRVRYFSQSLTGSAFGWYTSLPANSIQSWKQLEEQFHMQYHSEASESSIADLAQLRQKRGETVTEYIQRFRNLRNRCYSVRITEKEAVELAVAGLATQLKDMASQADYPSLAHMVQKLSAYEQRHPDLYQDKFKRAVVLVDTEENEVPAGDQEVAVVEWIRGGTPVSCKWGVASAHPSGDREWRLIFNQYAMKVDTQPFPAVNMVEYAYHEGCQPGPSFSINMIGTGHRAGKDGDEGSCSQSKDTEGAAPAIGSAKMASATSQREK</sequence>
<evidence type="ECO:0000313" key="3">
    <source>
        <dbReference type="EMBL" id="KAK1627186.1"/>
    </source>
</evidence>
<reference evidence="3" key="1">
    <citation type="submission" date="2023-07" db="EMBL/GenBank/DDBJ databases">
        <title>A chromosome-level genome assembly of Lolium multiflorum.</title>
        <authorList>
            <person name="Chen Y."/>
            <person name="Copetti D."/>
            <person name="Kolliker R."/>
            <person name="Studer B."/>
        </authorList>
    </citation>
    <scope>NUCLEOTIDE SEQUENCE</scope>
    <source>
        <strain evidence="3">02402/16</strain>
        <tissue evidence="3">Leaf</tissue>
    </source>
</reference>
<feature type="domain" description="Retrotransposon gag" evidence="2">
    <location>
        <begin position="12"/>
        <end position="103"/>
    </location>
</feature>
<name>A0AAD8RJQ0_LOLMU</name>
<protein>
    <recommendedName>
        <fullName evidence="2">Retrotransposon gag domain-containing protein</fullName>
    </recommendedName>
</protein>
<evidence type="ECO:0000259" key="2">
    <source>
        <dbReference type="Pfam" id="PF03732"/>
    </source>
</evidence>